<dbReference type="InterPro" id="IPR022742">
    <property type="entry name" value="Hydrolase_4"/>
</dbReference>
<keyword evidence="2" id="KW-0378">Hydrolase</keyword>
<accession>A0ABS5XZF8</accession>
<protein>
    <submittedName>
        <fullName evidence="2">Alpha/beta hydrolase</fullName>
    </submittedName>
</protein>
<gene>
    <name evidence="2" type="ORF">IXB28_02080</name>
</gene>
<dbReference type="GO" id="GO:0016787">
    <property type="term" value="F:hydrolase activity"/>
    <property type="evidence" value="ECO:0007669"/>
    <property type="project" value="UniProtKB-KW"/>
</dbReference>
<dbReference type="Proteomes" id="UP001196661">
    <property type="component" value="Unassembled WGS sequence"/>
</dbReference>
<dbReference type="RefSeq" id="WP_216862939.1">
    <property type="nucleotide sequence ID" value="NZ_JADOER010000003.1"/>
</dbReference>
<organism evidence="2 3">
    <name type="scientific">Leptothoe kymatousa TAU-MAC 1615</name>
    <dbReference type="NCBI Taxonomy" id="2364775"/>
    <lineage>
        <taxon>Bacteria</taxon>
        <taxon>Bacillati</taxon>
        <taxon>Cyanobacteriota</taxon>
        <taxon>Cyanophyceae</taxon>
        <taxon>Nodosilineales</taxon>
        <taxon>Cymatolegaceae</taxon>
        <taxon>Leptothoe</taxon>
        <taxon>Leptothoe kymatousa</taxon>
    </lineage>
</organism>
<evidence type="ECO:0000313" key="3">
    <source>
        <dbReference type="Proteomes" id="UP001196661"/>
    </source>
</evidence>
<dbReference type="EMBL" id="JADOER010000003">
    <property type="protein sequence ID" value="MBT9310982.1"/>
    <property type="molecule type" value="Genomic_DNA"/>
</dbReference>
<keyword evidence="3" id="KW-1185">Reference proteome</keyword>
<sequence>MPINFHQGLLTIALAAAGVYGTLCVGLYLTQTRSIFKPVATLTQTPGALGVDYEEVWIDAAGKKASPHQGMHGWWLPRLAGPLAELSLTLLYLHGNSENIGANLTHAHRYQRMGFDVLLVDYRGYGLSAGPFPNERRVYEDAIAAYRYLLETQQILPQQLWFFGHSLGGAIAIELASQQLAAGLIVQSSFSSMLDVIDLTGQYDWAPVNWILTQRFDSMAKVPSLTMPVLYIHGVDDDTTAASMTQMLYGASPAPKQLWLVPGAGHNNVADTAGAEYFTKVETFVQQTQPTFSIQPPASPVE</sequence>
<feature type="domain" description="Serine aminopeptidase S33" evidence="1">
    <location>
        <begin position="89"/>
        <end position="189"/>
    </location>
</feature>
<proteinExistence type="predicted"/>
<dbReference type="Pfam" id="PF12146">
    <property type="entry name" value="Hydrolase_4"/>
    <property type="match status" value="1"/>
</dbReference>
<name>A0ABS5XZF8_9CYAN</name>
<evidence type="ECO:0000313" key="2">
    <source>
        <dbReference type="EMBL" id="MBT9310982.1"/>
    </source>
</evidence>
<dbReference type="PANTHER" id="PTHR12277:SF81">
    <property type="entry name" value="PROTEIN ABHD13"/>
    <property type="match status" value="1"/>
</dbReference>
<dbReference type="PANTHER" id="PTHR12277">
    <property type="entry name" value="ALPHA/BETA HYDROLASE DOMAIN-CONTAINING PROTEIN"/>
    <property type="match status" value="1"/>
</dbReference>
<comment type="caution">
    <text evidence="2">The sequence shown here is derived from an EMBL/GenBank/DDBJ whole genome shotgun (WGS) entry which is preliminary data.</text>
</comment>
<evidence type="ECO:0000259" key="1">
    <source>
        <dbReference type="Pfam" id="PF12146"/>
    </source>
</evidence>
<reference evidence="2 3" key="1">
    <citation type="journal article" date="2021" name="Mar. Drugs">
        <title>Genome Reduction and Secondary Metabolism of the Marine Sponge-Associated Cyanobacterium Leptothoe.</title>
        <authorList>
            <person name="Konstantinou D."/>
            <person name="Popin R.V."/>
            <person name="Fewer D.P."/>
            <person name="Sivonen K."/>
            <person name="Gkelis S."/>
        </authorList>
    </citation>
    <scope>NUCLEOTIDE SEQUENCE [LARGE SCALE GENOMIC DNA]</scope>
    <source>
        <strain evidence="2 3">TAU-MAC 1615</strain>
    </source>
</reference>